<feature type="region of interest" description="Disordered" evidence="1">
    <location>
        <begin position="117"/>
        <end position="234"/>
    </location>
</feature>
<feature type="compositionally biased region" description="Basic and acidic residues" evidence="1">
    <location>
        <begin position="584"/>
        <end position="601"/>
    </location>
</feature>
<feature type="compositionally biased region" description="Low complexity" evidence="1">
    <location>
        <begin position="723"/>
        <end position="742"/>
    </location>
</feature>
<feature type="compositionally biased region" description="Polar residues" evidence="1">
    <location>
        <begin position="293"/>
        <end position="302"/>
    </location>
</feature>
<feature type="region of interest" description="Disordered" evidence="1">
    <location>
        <begin position="615"/>
        <end position="781"/>
    </location>
</feature>
<feature type="compositionally biased region" description="Polar residues" evidence="1">
    <location>
        <begin position="379"/>
        <end position="395"/>
    </location>
</feature>
<feature type="region of interest" description="Disordered" evidence="1">
    <location>
        <begin position="367"/>
        <end position="409"/>
    </location>
</feature>
<feature type="compositionally biased region" description="Polar residues" evidence="1">
    <location>
        <begin position="526"/>
        <end position="535"/>
    </location>
</feature>
<feature type="compositionally biased region" description="Acidic residues" evidence="1">
    <location>
        <begin position="549"/>
        <end position="577"/>
    </location>
</feature>
<feature type="region of interest" description="Disordered" evidence="1">
    <location>
        <begin position="477"/>
        <end position="601"/>
    </location>
</feature>
<organism evidence="2 3">
    <name type="scientific">Conoideocrella luteorostrata</name>
    <dbReference type="NCBI Taxonomy" id="1105319"/>
    <lineage>
        <taxon>Eukaryota</taxon>
        <taxon>Fungi</taxon>
        <taxon>Dikarya</taxon>
        <taxon>Ascomycota</taxon>
        <taxon>Pezizomycotina</taxon>
        <taxon>Sordariomycetes</taxon>
        <taxon>Hypocreomycetidae</taxon>
        <taxon>Hypocreales</taxon>
        <taxon>Clavicipitaceae</taxon>
        <taxon>Conoideocrella</taxon>
    </lineage>
</organism>
<dbReference type="EMBL" id="JASWJB010000551">
    <property type="protein sequence ID" value="KAK2589799.1"/>
    <property type="molecule type" value="Genomic_DNA"/>
</dbReference>
<feature type="compositionally biased region" description="Polar residues" evidence="1">
    <location>
        <begin position="770"/>
        <end position="781"/>
    </location>
</feature>
<feature type="region of interest" description="Disordered" evidence="1">
    <location>
        <begin position="1"/>
        <end position="71"/>
    </location>
</feature>
<dbReference type="AlphaFoldDB" id="A0AAJ0FSD7"/>
<accession>A0AAJ0FSD7</accession>
<dbReference type="Proteomes" id="UP001251528">
    <property type="component" value="Unassembled WGS sequence"/>
</dbReference>
<feature type="compositionally biased region" description="Acidic residues" evidence="1">
    <location>
        <begin position="182"/>
        <end position="191"/>
    </location>
</feature>
<comment type="caution">
    <text evidence="2">The sequence shown here is derived from an EMBL/GenBank/DDBJ whole genome shotgun (WGS) entry which is preliminary data.</text>
</comment>
<keyword evidence="3" id="KW-1185">Reference proteome</keyword>
<feature type="compositionally biased region" description="Low complexity" evidence="1">
    <location>
        <begin position="698"/>
        <end position="715"/>
    </location>
</feature>
<feature type="compositionally biased region" description="Polar residues" evidence="1">
    <location>
        <begin position="672"/>
        <end position="682"/>
    </location>
</feature>
<protein>
    <submittedName>
        <fullName evidence="2">Uncharacterized protein</fullName>
    </submittedName>
</protein>
<evidence type="ECO:0000256" key="1">
    <source>
        <dbReference type="SAM" id="MobiDB-lite"/>
    </source>
</evidence>
<feature type="compositionally biased region" description="Low complexity" evidence="1">
    <location>
        <begin position="120"/>
        <end position="130"/>
    </location>
</feature>
<feature type="compositionally biased region" description="Acidic residues" evidence="1">
    <location>
        <begin position="199"/>
        <end position="211"/>
    </location>
</feature>
<sequence>MATHATANGGGHDGVRKNGYASAPVPCRPQPGSPTLTNPDMILPDYNEPEPLNDRSHSPPSASAIWSNSQPTNAFHDFSSAGYLSGPLPLATPIIYGNGTMLSDIGEVTEAESIIGPQFSRTSSRPSSTGAGTGGSGTPLRSSPTMGSKTLKKRPRIITKPERRLSIESNSTIQTIDGPEGSFDDFDDSVSVDDSNFQGDDEESLASEFVDESSHQSRRTATLPSGQGLNEDRFSTNSLSTRAEQILANAKRRLTTMEGNLNRARTFSYSSVSDGSTPSPVTRPNVSIRDKMQPTTSSHARNVSENGVHGAARTAMLPQRSASALGAAGGYRQYLPLSRSADVLGAKTSAGSLRSPLYSIDSTLESLDEDEDAQDENQSRSSSRLQNIASPTFGSFTDAGMTRSSSAAQMRDLHDQMQGLKGKISSLKEQAKQDSMKRRSLQSLRALSPFTNAAWDQAGASPKSAASSDYGSPVLVNSINGTFPDQEKDKSRISGHGERQLPIEDGQEPGAHQLREVPESQDSETSRMTQRSNDISGEYQGGLRRHPSDEEDLARENEDLEVDDSNQEGDAGFEDSVSESGESLYHDTQQEPTDISHEDREDAFDYEHFFLHSAMGTLSRQRIGRSGSISSEDSDDSVETTRGPTTSYARRPSIDTMTSVDTFATAREGMESRNSTVQSSEMSDGFVTPTPHYEDDSSSTTTKRSTIGGLSQDSGSGSGRSSGSGSNSASGSGSGSGSDSAGYYQQHARHNSVIHRPTSLSTESTLHRPSVSSFESTGTNRSFPLVNKVRLSGGALTPSGSPDNQLKQVADSLMHETVSICDRDSAGSGPQSPAIQTLSREDQMLVEQVVASLGRCVLGLSEAARQGTGNQNQYRQRIEAARKLLENVSDKRTSFNL</sequence>
<evidence type="ECO:0000313" key="3">
    <source>
        <dbReference type="Proteomes" id="UP001251528"/>
    </source>
</evidence>
<feature type="compositionally biased region" description="Low complexity" evidence="1">
    <location>
        <begin position="619"/>
        <end position="631"/>
    </location>
</feature>
<gene>
    <name evidence="2" type="ORF">QQS21_012525</name>
</gene>
<name>A0AAJ0FSD7_9HYPO</name>
<feature type="compositionally biased region" description="Polar residues" evidence="1">
    <location>
        <begin position="219"/>
        <end position="228"/>
    </location>
</feature>
<feature type="compositionally biased region" description="Basic and acidic residues" evidence="1">
    <location>
        <begin position="485"/>
        <end position="502"/>
    </location>
</feature>
<feature type="compositionally biased region" description="Polar residues" evidence="1">
    <location>
        <begin position="268"/>
        <end position="285"/>
    </location>
</feature>
<proteinExistence type="predicted"/>
<evidence type="ECO:0000313" key="2">
    <source>
        <dbReference type="EMBL" id="KAK2589799.1"/>
    </source>
</evidence>
<feature type="compositionally biased region" description="Polar residues" evidence="1">
    <location>
        <begin position="58"/>
        <end position="71"/>
    </location>
</feature>
<feature type="region of interest" description="Disordered" evidence="1">
    <location>
        <begin position="268"/>
        <end position="302"/>
    </location>
</feature>
<reference evidence="2" key="1">
    <citation type="submission" date="2023-06" db="EMBL/GenBank/DDBJ databases">
        <title>Conoideocrella luteorostrata (Hypocreales: Clavicipitaceae), a potential biocontrol fungus for elongate hemlock scale in United States Christmas tree production areas.</title>
        <authorList>
            <person name="Barrett H."/>
            <person name="Lovett B."/>
            <person name="Macias A.M."/>
            <person name="Stajich J.E."/>
            <person name="Kasson M.T."/>
        </authorList>
    </citation>
    <scope>NUCLEOTIDE SEQUENCE</scope>
    <source>
        <strain evidence="2">ARSEF 14590</strain>
    </source>
</reference>